<dbReference type="Proteomes" id="UP001501183">
    <property type="component" value="Unassembled WGS sequence"/>
</dbReference>
<accession>A0ABP8P5J3</accession>
<organism evidence="1 2">
    <name type="scientific">Rhodococcus olei</name>
    <dbReference type="NCBI Taxonomy" id="2161675"/>
    <lineage>
        <taxon>Bacteria</taxon>
        <taxon>Bacillati</taxon>
        <taxon>Actinomycetota</taxon>
        <taxon>Actinomycetes</taxon>
        <taxon>Mycobacteriales</taxon>
        <taxon>Nocardiaceae</taxon>
        <taxon>Rhodococcus</taxon>
    </lineage>
</organism>
<dbReference type="EMBL" id="BAABFB010000050">
    <property type="protein sequence ID" value="GAA4482369.1"/>
    <property type="molecule type" value="Genomic_DNA"/>
</dbReference>
<evidence type="ECO:0000313" key="1">
    <source>
        <dbReference type="EMBL" id="GAA4482369.1"/>
    </source>
</evidence>
<keyword evidence="2" id="KW-1185">Reference proteome</keyword>
<protein>
    <submittedName>
        <fullName evidence="1">Uncharacterized protein</fullName>
    </submittedName>
</protein>
<comment type="caution">
    <text evidence="1">The sequence shown here is derived from an EMBL/GenBank/DDBJ whole genome shotgun (WGS) entry which is preliminary data.</text>
</comment>
<evidence type="ECO:0000313" key="2">
    <source>
        <dbReference type="Proteomes" id="UP001501183"/>
    </source>
</evidence>
<name>A0ABP8P5J3_9NOCA</name>
<sequence>MVVVRTAPRRLKLTFEFCVANGISKNIQDRHLERAVDKIETSVRTMAAEAFPWADRLEVTREWNYAWWSDSDYGQQTYDLPKNDFNSPT</sequence>
<gene>
    <name evidence="1" type="ORF">GCM10023094_32180</name>
</gene>
<proteinExistence type="predicted"/>
<reference evidence="2" key="1">
    <citation type="journal article" date="2019" name="Int. J. Syst. Evol. Microbiol.">
        <title>The Global Catalogue of Microorganisms (GCM) 10K type strain sequencing project: providing services to taxonomists for standard genome sequencing and annotation.</title>
        <authorList>
            <consortium name="The Broad Institute Genomics Platform"/>
            <consortium name="The Broad Institute Genome Sequencing Center for Infectious Disease"/>
            <person name="Wu L."/>
            <person name="Ma J."/>
        </authorList>
    </citation>
    <scope>NUCLEOTIDE SEQUENCE [LARGE SCALE GENOMIC DNA]</scope>
    <source>
        <strain evidence="2">JCM 32206</strain>
    </source>
</reference>